<organism evidence="6 7">
    <name type="scientific">Terrimicrobium sacchariphilum</name>
    <dbReference type="NCBI Taxonomy" id="690879"/>
    <lineage>
        <taxon>Bacteria</taxon>
        <taxon>Pseudomonadati</taxon>
        <taxon>Verrucomicrobiota</taxon>
        <taxon>Terrimicrobiia</taxon>
        <taxon>Terrimicrobiales</taxon>
        <taxon>Terrimicrobiaceae</taxon>
        <taxon>Terrimicrobium</taxon>
    </lineage>
</organism>
<evidence type="ECO:0000256" key="4">
    <source>
        <dbReference type="SAM" id="SignalP"/>
    </source>
</evidence>
<dbReference type="EMBL" id="BDCO01000002">
    <property type="protein sequence ID" value="GAT33830.1"/>
    <property type="molecule type" value="Genomic_DNA"/>
</dbReference>
<protein>
    <submittedName>
        <fullName evidence="6">Concanavalin A-like lectin/glucanases superfamily protein</fullName>
    </submittedName>
</protein>
<feature type="signal peptide" evidence="4">
    <location>
        <begin position="1"/>
        <end position="21"/>
    </location>
</feature>
<sequence length="251" mass="26817">MNHTKIAVLSLLAAAIVPAIADESGPLYRLDFTDGSFANTGSVGGEAEQNPAYKGPTTVQIEPDDKNIWSAKFDPYPNGSRGPSLELPDSSGQLRLGGADDTLTVAAWVKWNGPDQHPDDKQPIVWKGIDDTYASWIFSLNTAGSLRFDWKKAGTGGSQRITEETISAGEWHHVAMVWKNADPGGLAFYIDGNPVKATVPYTGGGPLESGDKPIIIGANPNGHMPLNGSLRGLQLFNRALEPEEIAELAKP</sequence>
<dbReference type="InterPro" id="IPR006558">
    <property type="entry name" value="LamG-like"/>
</dbReference>
<keyword evidence="2" id="KW-1015">Disulfide bond</keyword>
<dbReference type="InParanoid" id="A0A146G8J6"/>
<gene>
    <name evidence="6" type="ORF">TSACC_22249</name>
</gene>
<dbReference type="SUPFAM" id="SSF49899">
    <property type="entry name" value="Concanavalin A-like lectins/glucanases"/>
    <property type="match status" value="1"/>
</dbReference>
<feature type="region of interest" description="Disordered" evidence="3">
    <location>
        <begin position="41"/>
        <end position="61"/>
    </location>
</feature>
<name>A0A146G8J6_TERSA</name>
<evidence type="ECO:0000313" key="6">
    <source>
        <dbReference type="EMBL" id="GAT33830.1"/>
    </source>
</evidence>
<feature type="domain" description="LamG-like jellyroll fold" evidence="5">
    <location>
        <begin position="101"/>
        <end position="243"/>
    </location>
</feature>
<proteinExistence type="predicted"/>
<reference evidence="7" key="1">
    <citation type="journal article" date="2017" name="Genome Announc.">
        <title>Draft Genome Sequence of Terrimicrobium sacchariphilum NM-5T, a Facultative Anaerobic Soil Bacterium of the Class Spartobacteria.</title>
        <authorList>
            <person name="Qiu Y.L."/>
            <person name="Tourlousse D.M."/>
            <person name="Matsuura N."/>
            <person name="Ohashi A."/>
            <person name="Sekiguchi Y."/>
        </authorList>
    </citation>
    <scope>NUCLEOTIDE SEQUENCE [LARGE SCALE GENOMIC DNA]</scope>
    <source>
        <strain evidence="7">NM-5</strain>
    </source>
</reference>
<evidence type="ECO:0000256" key="1">
    <source>
        <dbReference type="ARBA" id="ARBA00022729"/>
    </source>
</evidence>
<evidence type="ECO:0000256" key="3">
    <source>
        <dbReference type="SAM" id="MobiDB-lite"/>
    </source>
</evidence>
<dbReference type="RefSeq" id="WP_075079517.1">
    <property type="nucleotide sequence ID" value="NZ_BDCO01000002.1"/>
</dbReference>
<comment type="caution">
    <text evidence="6">The sequence shown here is derived from an EMBL/GenBank/DDBJ whole genome shotgun (WGS) entry which is preliminary data.</text>
</comment>
<dbReference type="OrthoDB" id="176411at2"/>
<dbReference type="SMART" id="SM00560">
    <property type="entry name" value="LamGL"/>
    <property type="match status" value="1"/>
</dbReference>
<keyword evidence="1 4" id="KW-0732">Signal</keyword>
<dbReference type="Pfam" id="PF13385">
    <property type="entry name" value="Laminin_G_3"/>
    <property type="match status" value="1"/>
</dbReference>
<dbReference type="GO" id="GO:0030246">
    <property type="term" value="F:carbohydrate binding"/>
    <property type="evidence" value="ECO:0007669"/>
    <property type="project" value="UniProtKB-KW"/>
</dbReference>
<accession>A0A146G8J6</accession>
<evidence type="ECO:0000313" key="7">
    <source>
        <dbReference type="Proteomes" id="UP000076023"/>
    </source>
</evidence>
<evidence type="ECO:0000259" key="5">
    <source>
        <dbReference type="SMART" id="SM00560"/>
    </source>
</evidence>
<evidence type="ECO:0000256" key="2">
    <source>
        <dbReference type="ARBA" id="ARBA00023157"/>
    </source>
</evidence>
<dbReference type="InterPro" id="IPR013320">
    <property type="entry name" value="ConA-like_dom_sf"/>
</dbReference>
<dbReference type="STRING" id="690879.TSACC_22249"/>
<dbReference type="Proteomes" id="UP000076023">
    <property type="component" value="Unassembled WGS sequence"/>
</dbReference>
<dbReference type="Gene3D" id="2.60.120.200">
    <property type="match status" value="1"/>
</dbReference>
<dbReference type="AlphaFoldDB" id="A0A146G8J6"/>
<feature type="chain" id="PRO_5007524817" evidence="4">
    <location>
        <begin position="22"/>
        <end position="251"/>
    </location>
</feature>
<keyword evidence="7" id="KW-1185">Reference proteome</keyword>
<keyword evidence="6" id="KW-0430">Lectin</keyword>